<evidence type="ECO:0000313" key="4">
    <source>
        <dbReference type="Proteomes" id="UP000186817"/>
    </source>
</evidence>
<keyword evidence="2" id="KW-0812">Transmembrane</keyword>
<evidence type="ECO:0000256" key="1">
    <source>
        <dbReference type="SAM" id="MobiDB-lite"/>
    </source>
</evidence>
<feature type="transmembrane region" description="Helical" evidence="2">
    <location>
        <begin position="426"/>
        <end position="451"/>
    </location>
</feature>
<proteinExistence type="predicted"/>
<sequence>MMTCTILQRGCSAAGFLPALLSRPSMASKGGQLRGSEPREHVNPSAAAALKPRVDPGGGRVRYRFLCHLRRPHLLGALSARRCRCTSCGKGLQLFRTFSSYVARPRRGAVSAVRRRWQRGIAEGTASLRMRWGTEILTERPLLLARGRGYLRAADADPRLVEIAHAHRLGDGTRLAAYVAFRQPRPQQRKLVAASRIPVKQLQDHKQKEVLGFWRDGLEESDPLARAIHEENRLGIEAFLEVTEAVKDIAATSGTVAGRMQPGSRSAAHRELGCEFLGWPPGVLSDGKSQFYGHGYPKGKKKWEAQCLLAEGIRKRGEEITVSMVEGKLVIFFAAPRADLASRKAPENEHLIHVRIVWGDSSEWRAVDSMAWRRIIQSIEGELHSEELLLLRWLWLMMTCMLGLILGFMLGFLMSFLGCTDGNTGVCVTGLTFAGVFVCSLVCMVTGFFGLNAPAPEDPVQRQRLPCRHMGLTLLWELVSNRVSVGRYGNAVFERIHVLVPQLAASNPNMKLDIINVQIGNGPAQFDLRVTLRKPGESVEPQEKIPQKPQVPTSPISADLVALPKALPTNWVNQDISAGDMFQMLLDQTFKADADAASPEAHGGSVATCEVLASLPVLDGKINEPTYQTHRPTTYPPAYLPTCLPAYPTDWSRVLILQFLFLFERGITDGGFRLDFSGSHECSSKADEYSTDGEGIYEGVFAMILCRVACGELLRMLSATAGPDSRAVEQALAGKVLGDREASVGTYREFVVFDSTQIYPEYALWVRHFFRGFKEPLQAQQQRNRCSFAAPATPQSFKTSQGGLGAVNWALISKQLPVLSKGGGGGWPTLGTMLDTLLLQPKASRSVGVFVHFTAVQRNLRLAGVQQEGGGILGCCPCSRCTTDGEEADERIRYLLEKMAAALATRPPSDSSTTTAQDCLKELDQLRPEMTVPGTVALNVEQRQPDIDLPSPDFLLIEDRLEKVYSLVKDQHELLAKYRRQKETAETAPVESPAGYTLPEQQKVSLLYRGVPGSRKRPGMPPTWEAFWFGDSGPPNGPALSRAMGNHIACCGNAQNAEEPTDMTTAPVPEQGNEEEPVIFPSSQGAKGKGVIEVLRTHARTHGQTDGRTDGRT</sequence>
<comment type="caution">
    <text evidence="3">The sequence shown here is derived from an EMBL/GenBank/DDBJ whole genome shotgun (WGS) entry which is preliminary data.</text>
</comment>
<dbReference type="Proteomes" id="UP000186817">
    <property type="component" value="Unassembled WGS sequence"/>
</dbReference>
<protein>
    <submittedName>
        <fullName evidence="3">Uncharacterized protein</fullName>
    </submittedName>
</protein>
<name>A0A1Q9F787_SYMMI</name>
<keyword evidence="2" id="KW-1133">Transmembrane helix</keyword>
<reference evidence="3 4" key="1">
    <citation type="submission" date="2016-02" db="EMBL/GenBank/DDBJ databases">
        <title>Genome analysis of coral dinoflagellate symbionts highlights evolutionary adaptations to a symbiotic lifestyle.</title>
        <authorList>
            <person name="Aranda M."/>
            <person name="Li Y."/>
            <person name="Liew Y.J."/>
            <person name="Baumgarten S."/>
            <person name="Simakov O."/>
            <person name="Wilson M."/>
            <person name="Piel J."/>
            <person name="Ashoor H."/>
            <person name="Bougouffa S."/>
            <person name="Bajic V.B."/>
            <person name="Ryu T."/>
            <person name="Ravasi T."/>
            <person name="Bayer T."/>
            <person name="Micklem G."/>
            <person name="Kim H."/>
            <person name="Bhak J."/>
            <person name="Lajeunesse T.C."/>
            <person name="Voolstra C.R."/>
        </authorList>
    </citation>
    <scope>NUCLEOTIDE SEQUENCE [LARGE SCALE GENOMIC DNA]</scope>
    <source>
        <strain evidence="3 4">CCMP2467</strain>
    </source>
</reference>
<keyword evidence="4" id="KW-1185">Reference proteome</keyword>
<evidence type="ECO:0000313" key="3">
    <source>
        <dbReference type="EMBL" id="OLQ15546.1"/>
    </source>
</evidence>
<keyword evidence="2" id="KW-0472">Membrane</keyword>
<dbReference type="AlphaFoldDB" id="A0A1Q9F787"/>
<organism evidence="3 4">
    <name type="scientific">Symbiodinium microadriaticum</name>
    <name type="common">Dinoflagellate</name>
    <name type="synonym">Zooxanthella microadriatica</name>
    <dbReference type="NCBI Taxonomy" id="2951"/>
    <lineage>
        <taxon>Eukaryota</taxon>
        <taxon>Sar</taxon>
        <taxon>Alveolata</taxon>
        <taxon>Dinophyceae</taxon>
        <taxon>Suessiales</taxon>
        <taxon>Symbiodiniaceae</taxon>
        <taxon>Symbiodinium</taxon>
    </lineage>
</organism>
<dbReference type="EMBL" id="LSRX01000002">
    <property type="protein sequence ID" value="OLQ15546.1"/>
    <property type="molecule type" value="Genomic_DNA"/>
</dbReference>
<feature type="region of interest" description="Disordered" evidence="1">
    <location>
        <begin position="1057"/>
        <end position="1087"/>
    </location>
</feature>
<accession>A0A1Q9F787</accession>
<feature type="transmembrane region" description="Helical" evidence="2">
    <location>
        <begin position="393"/>
        <end position="414"/>
    </location>
</feature>
<gene>
    <name evidence="3" type="ORF">AK812_SmicGene200</name>
</gene>
<dbReference type="Gene3D" id="3.90.228.10">
    <property type="match status" value="1"/>
</dbReference>
<dbReference type="OrthoDB" id="414224at2759"/>
<evidence type="ECO:0000256" key="2">
    <source>
        <dbReference type="SAM" id="Phobius"/>
    </source>
</evidence>
<dbReference type="SUPFAM" id="SSF56399">
    <property type="entry name" value="ADP-ribosylation"/>
    <property type="match status" value="1"/>
</dbReference>
<feature type="region of interest" description="Disordered" evidence="1">
    <location>
        <begin position="27"/>
        <end position="53"/>
    </location>
</feature>